<evidence type="ECO:0000313" key="4">
    <source>
        <dbReference type="Proteomes" id="UP001199642"/>
    </source>
</evidence>
<evidence type="ECO:0000259" key="2">
    <source>
        <dbReference type="Pfam" id="PF08386"/>
    </source>
</evidence>
<evidence type="ECO:0000256" key="1">
    <source>
        <dbReference type="SAM" id="MobiDB-lite"/>
    </source>
</evidence>
<dbReference type="EMBL" id="CP082781">
    <property type="protein sequence ID" value="UGS27023.1"/>
    <property type="molecule type" value="Genomic_DNA"/>
</dbReference>
<organism evidence="3 4">
    <name type="scientific">Microbacterium resistens</name>
    <dbReference type="NCBI Taxonomy" id="156977"/>
    <lineage>
        <taxon>Bacteria</taxon>
        <taxon>Bacillati</taxon>
        <taxon>Actinomycetota</taxon>
        <taxon>Actinomycetes</taxon>
        <taxon>Micrococcales</taxon>
        <taxon>Microbacteriaceae</taxon>
        <taxon>Microbacterium</taxon>
    </lineage>
</organism>
<gene>
    <name evidence="3" type="ORF">K8F61_02080</name>
</gene>
<reference evidence="3 4" key="1">
    <citation type="submission" date="2023-01" db="EMBL/GenBank/DDBJ databases">
        <title>Characterization of estradiol degrading bacteria Microbacterium sp. MZT7 and reveal degrading genes through genome analysis.</title>
        <authorList>
            <person name="Hao P."/>
            <person name="Gao Y."/>
        </authorList>
    </citation>
    <scope>NUCLEOTIDE SEQUENCE [LARGE SCALE GENOMIC DNA]</scope>
    <source>
        <strain evidence="3 4">MZT7</strain>
    </source>
</reference>
<proteinExistence type="predicted"/>
<dbReference type="Proteomes" id="UP001199642">
    <property type="component" value="Chromosome"/>
</dbReference>
<evidence type="ECO:0000313" key="3">
    <source>
        <dbReference type="EMBL" id="UGS27023.1"/>
    </source>
</evidence>
<sequence length="54" mass="5727">MPRRSQTSSTRSSSASRPDGHTSVLSQSTCSTRAALAYLIRGELPADGTVCTDR</sequence>
<accession>A0ABY3RVS1</accession>
<feature type="domain" description="Peptidase S33 tripeptidyl aminopeptidase-like C-terminal" evidence="2">
    <location>
        <begin position="18"/>
        <end position="51"/>
    </location>
</feature>
<feature type="compositionally biased region" description="Low complexity" evidence="1">
    <location>
        <begin position="1"/>
        <end position="17"/>
    </location>
</feature>
<keyword evidence="3" id="KW-0378">Hydrolase</keyword>
<dbReference type="GO" id="GO:0016787">
    <property type="term" value="F:hydrolase activity"/>
    <property type="evidence" value="ECO:0007669"/>
    <property type="project" value="UniProtKB-KW"/>
</dbReference>
<dbReference type="RefSeq" id="WP_418888065.1">
    <property type="nucleotide sequence ID" value="NZ_CP082781.1"/>
</dbReference>
<protein>
    <submittedName>
        <fullName evidence="3">Alpha/beta hydrolase</fullName>
    </submittedName>
</protein>
<feature type="region of interest" description="Disordered" evidence="1">
    <location>
        <begin position="1"/>
        <end position="27"/>
    </location>
</feature>
<keyword evidence="4" id="KW-1185">Reference proteome</keyword>
<dbReference type="Pfam" id="PF08386">
    <property type="entry name" value="Abhydrolase_4"/>
    <property type="match status" value="1"/>
</dbReference>
<dbReference type="InterPro" id="IPR013595">
    <property type="entry name" value="Pept_S33_TAP-like_C"/>
</dbReference>
<name>A0ABY3RVS1_9MICO</name>